<evidence type="ECO:0000259" key="3">
    <source>
        <dbReference type="Pfam" id="PF13485"/>
    </source>
</evidence>
<sequence>MRLTLVSFILLTILFSEVRAIGPAEPGSQPVITPLAAFYFDDQSFIPEAESSLVQARRRLIDILGDSLDYKPAIYLTSDLHRFNQLIGERFPDWGAAAAIPLRKEIVIKSPKRFPVGRPLGELVAHEYAHLALAHRTGFREPPRWFDEGLAMYVSMEWGWSNNLAMSRAAVFRQFIGLSDIDRVNRFSSDKAQVAYAQSYLAVKYLISQYGHAGVTDFLNEIAKGHSPDAALMAATGSNYADFEKEYFDYLAKRYNITSLLMDTSYFWIALAFLLALGGFLKFRRRRRYYEKWREEERFESRDFDYGDSDHPEQLDDDEDDAWRR</sequence>
<comment type="caution">
    <text evidence="4">The sequence shown here is derived from an EMBL/GenBank/DDBJ whole genome shotgun (WGS) entry which is preliminary data.</text>
</comment>
<feature type="compositionally biased region" description="Acidic residues" evidence="1">
    <location>
        <begin position="315"/>
        <end position="325"/>
    </location>
</feature>
<keyword evidence="2" id="KW-0472">Membrane</keyword>
<dbReference type="Pfam" id="PF13485">
    <property type="entry name" value="Peptidase_MA_2"/>
    <property type="match status" value="1"/>
</dbReference>
<feature type="compositionally biased region" description="Basic and acidic residues" evidence="1">
    <location>
        <begin position="303"/>
        <end position="314"/>
    </location>
</feature>
<reference evidence="4 5" key="1">
    <citation type="journal article" date="2018" name="ISME J.">
        <title>A methanotrophic archaeon couples anaerobic oxidation of methane to Fe(III) reduction.</title>
        <authorList>
            <person name="Cai C."/>
            <person name="Leu A.O."/>
            <person name="Xie G.J."/>
            <person name="Guo J."/>
            <person name="Feng Y."/>
            <person name="Zhao J.X."/>
            <person name="Tyson G.W."/>
            <person name="Yuan Z."/>
            <person name="Hu S."/>
        </authorList>
    </citation>
    <scope>NUCLEOTIDE SEQUENCE [LARGE SCALE GENOMIC DNA]</scope>
    <source>
        <strain evidence="4">FeB_12</strain>
    </source>
</reference>
<keyword evidence="2" id="KW-0812">Transmembrane</keyword>
<dbReference type="InterPro" id="IPR039568">
    <property type="entry name" value="Peptidase_MA-like_dom"/>
</dbReference>
<evidence type="ECO:0000256" key="1">
    <source>
        <dbReference type="SAM" id="MobiDB-lite"/>
    </source>
</evidence>
<proteinExistence type="predicted"/>
<organism evidence="4 5">
    <name type="scientific">candidate division GN15 bacterium</name>
    <dbReference type="NCBI Taxonomy" id="2072418"/>
    <lineage>
        <taxon>Bacteria</taxon>
        <taxon>candidate division GN15</taxon>
    </lineage>
</organism>
<feature type="domain" description="Peptidase MA-like" evidence="3">
    <location>
        <begin position="123"/>
        <end position="250"/>
    </location>
</feature>
<feature type="transmembrane region" description="Helical" evidence="2">
    <location>
        <begin position="265"/>
        <end position="283"/>
    </location>
</feature>
<dbReference type="Proteomes" id="UP000250918">
    <property type="component" value="Unassembled WGS sequence"/>
</dbReference>
<dbReference type="EMBL" id="PQAP01000167">
    <property type="protein sequence ID" value="PWB69666.1"/>
    <property type="molecule type" value="Genomic_DNA"/>
</dbReference>
<protein>
    <recommendedName>
        <fullName evidence="3">Peptidase MA-like domain-containing protein</fullName>
    </recommendedName>
</protein>
<name>A0A855X4A1_9BACT</name>
<evidence type="ECO:0000313" key="5">
    <source>
        <dbReference type="Proteomes" id="UP000250918"/>
    </source>
</evidence>
<dbReference type="AlphaFoldDB" id="A0A855X4A1"/>
<evidence type="ECO:0000256" key="2">
    <source>
        <dbReference type="SAM" id="Phobius"/>
    </source>
</evidence>
<keyword evidence="2" id="KW-1133">Transmembrane helix</keyword>
<accession>A0A855X4A1</accession>
<evidence type="ECO:0000313" key="4">
    <source>
        <dbReference type="EMBL" id="PWB69666.1"/>
    </source>
</evidence>
<gene>
    <name evidence="4" type="ORF">C3F09_10190</name>
</gene>
<feature type="region of interest" description="Disordered" evidence="1">
    <location>
        <begin position="303"/>
        <end position="325"/>
    </location>
</feature>